<sequence>MLNQRAVKINRREPGGDKISRVAQSKKANMEMAHAITTDLRKVNRPDFHFDESGGADYFGGV</sequence>
<keyword evidence="2" id="KW-1185">Reference proteome</keyword>
<name>A0AAU0URY2_9FIRM</name>
<dbReference type="AlphaFoldDB" id="A0AAU0URY2"/>
<evidence type="ECO:0000313" key="1">
    <source>
        <dbReference type="EMBL" id="WRO21988.1"/>
    </source>
</evidence>
<protein>
    <submittedName>
        <fullName evidence="1">Uncharacterized protein</fullName>
    </submittedName>
</protein>
<gene>
    <name evidence="1" type="ORF">MFMK1_001809</name>
</gene>
<dbReference type="KEGG" id="dbc:MFMK1_001809"/>
<evidence type="ECO:0000313" key="2">
    <source>
        <dbReference type="Proteomes" id="UP001329915"/>
    </source>
</evidence>
<proteinExistence type="predicted"/>
<dbReference type="EMBL" id="CP121694">
    <property type="protein sequence ID" value="WRO21988.1"/>
    <property type="molecule type" value="Genomic_DNA"/>
</dbReference>
<dbReference type="Proteomes" id="UP001329915">
    <property type="component" value="Chromosome"/>
</dbReference>
<reference evidence="1 2" key="1">
    <citation type="submission" date="2023-04" db="EMBL/GenBank/DDBJ databases">
        <authorList>
            <person name="Hsu D."/>
        </authorList>
    </citation>
    <scope>NUCLEOTIDE SEQUENCE [LARGE SCALE GENOMIC DNA]</scope>
    <source>
        <strain evidence="1 2">MK1</strain>
    </source>
</reference>
<dbReference type="RefSeq" id="WP_366924808.1">
    <property type="nucleotide sequence ID" value="NZ_CP121694.1"/>
</dbReference>
<organism evidence="1 2">
    <name type="scientific">Metallumcola ferriviriculae</name>
    <dbReference type="NCBI Taxonomy" id="3039180"/>
    <lineage>
        <taxon>Bacteria</taxon>
        <taxon>Bacillati</taxon>
        <taxon>Bacillota</taxon>
        <taxon>Clostridia</taxon>
        <taxon>Neomoorellales</taxon>
        <taxon>Desulfitibacteraceae</taxon>
        <taxon>Metallumcola</taxon>
    </lineage>
</organism>
<accession>A0AAU0URY2</accession>